<feature type="signal peptide" evidence="2">
    <location>
        <begin position="1"/>
        <end position="37"/>
    </location>
</feature>
<proteinExistence type="predicted"/>
<feature type="chain" id="PRO_5014869739" evidence="2">
    <location>
        <begin position="38"/>
        <end position="203"/>
    </location>
</feature>
<organism evidence="3">
    <name type="scientific">Anopheles darlingi</name>
    <name type="common">Mosquito</name>
    <dbReference type="NCBI Taxonomy" id="43151"/>
    <lineage>
        <taxon>Eukaryota</taxon>
        <taxon>Metazoa</taxon>
        <taxon>Ecdysozoa</taxon>
        <taxon>Arthropoda</taxon>
        <taxon>Hexapoda</taxon>
        <taxon>Insecta</taxon>
        <taxon>Pterygota</taxon>
        <taxon>Neoptera</taxon>
        <taxon>Endopterygota</taxon>
        <taxon>Diptera</taxon>
        <taxon>Nematocera</taxon>
        <taxon>Culicoidea</taxon>
        <taxon>Culicidae</taxon>
        <taxon>Anophelinae</taxon>
        <taxon>Anopheles</taxon>
    </lineage>
</organism>
<protein>
    <submittedName>
        <fullName evidence="3">Putative secreted protein</fullName>
    </submittedName>
</protein>
<name>A0A2M4DK42_ANODA</name>
<reference evidence="3" key="1">
    <citation type="submission" date="2018-01" db="EMBL/GenBank/DDBJ databases">
        <title>An insight into the sialome of Amazonian anophelines.</title>
        <authorList>
            <person name="Ribeiro J.M."/>
            <person name="Scarpassa V."/>
            <person name="Calvo E."/>
        </authorList>
    </citation>
    <scope>NUCLEOTIDE SEQUENCE</scope>
</reference>
<evidence type="ECO:0000256" key="1">
    <source>
        <dbReference type="SAM" id="MobiDB-lite"/>
    </source>
</evidence>
<keyword evidence="2" id="KW-0732">Signal</keyword>
<dbReference type="EMBL" id="GGFL01013755">
    <property type="protein sequence ID" value="MBW77933.1"/>
    <property type="molecule type" value="Transcribed_RNA"/>
</dbReference>
<accession>A0A2M4DK42</accession>
<sequence length="203" mass="22815">MHSEEWVAKCKICSMLKWMFFFFAVAVPSFCCGQGRGTRIEMRDGLGDMCSNKKAQQRRSREWRAAYMRVYVTRWCVKCSQPLAAAVAAAGVGFAPAVPFSRPRRASPEHRHTTSTTTTTATDSVCVFPRWQCAEPPCRAPRCVRDPLYCFWLHPFLSLRALLRVCVCTSGASGMRVRGEVHRNRDDDGAPASLLSGQTMVRQ</sequence>
<feature type="region of interest" description="Disordered" evidence="1">
    <location>
        <begin position="182"/>
        <end position="203"/>
    </location>
</feature>
<evidence type="ECO:0000313" key="3">
    <source>
        <dbReference type="EMBL" id="MBW77933.1"/>
    </source>
</evidence>
<dbReference type="AlphaFoldDB" id="A0A2M4DK42"/>
<evidence type="ECO:0000256" key="2">
    <source>
        <dbReference type="SAM" id="SignalP"/>
    </source>
</evidence>